<dbReference type="Gene3D" id="3.30.1380.20">
    <property type="entry name" value="Trafficking protein particle complex subunit 3"/>
    <property type="match status" value="1"/>
</dbReference>
<dbReference type="SUPFAM" id="SSF111126">
    <property type="entry name" value="Ligand-binding domain in the NO signalling and Golgi transport"/>
    <property type="match status" value="1"/>
</dbReference>
<gene>
    <name evidence="3" type="ORF">IEQ34_009990</name>
</gene>
<dbReference type="EMBL" id="JAGFBR010000009">
    <property type="protein sequence ID" value="KAH0462415.1"/>
    <property type="molecule type" value="Genomic_DNA"/>
</dbReference>
<sequence length="247" mass="26584">MDCPRFTDHLEAFNCFYAKNSGPSSSKSGLITSKLVIEFAQLESEKLSSPYTFFVVIEMTVIGTSLQGTFVVQDNMFRWIARISPNPLQENSTESSTPNDDNQAAQTTSMHLYFPCGIIRGALTSLGIPCAISADISNRPASYVQGVAKQPNHLIPNQSGKGKWKAKRLSKSSTRRATKKTGKGSHKEPEQAAKGTETCSQGNRNRKPRGKEPDTGKGASSICNGLVELPSEGIHLSIGIGTSESSG</sequence>
<feature type="compositionally biased region" description="Basic residues" evidence="2">
    <location>
        <begin position="162"/>
        <end position="184"/>
    </location>
</feature>
<evidence type="ECO:0000256" key="1">
    <source>
        <dbReference type="ARBA" id="ARBA00006218"/>
    </source>
</evidence>
<dbReference type="GO" id="GO:0005802">
    <property type="term" value="C:trans-Golgi network"/>
    <property type="evidence" value="ECO:0007669"/>
    <property type="project" value="TreeGrafter"/>
</dbReference>
<dbReference type="Proteomes" id="UP000775213">
    <property type="component" value="Unassembled WGS sequence"/>
</dbReference>
<organism evidence="3 4">
    <name type="scientific">Dendrobium chrysotoxum</name>
    <name type="common">Orchid</name>
    <dbReference type="NCBI Taxonomy" id="161865"/>
    <lineage>
        <taxon>Eukaryota</taxon>
        <taxon>Viridiplantae</taxon>
        <taxon>Streptophyta</taxon>
        <taxon>Embryophyta</taxon>
        <taxon>Tracheophyta</taxon>
        <taxon>Spermatophyta</taxon>
        <taxon>Magnoliopsida</taxon>
        <taxon>Liliopsida</taxon>
        <taxon>Asparagales</taxon>
        <taxon>Orchidaceae</taxon>
        <taxon>Epidendroideae</taxon>
        <taxon>Malaxideae</taxon>
        <taxon>Dendrobiinae</taxon>
        <taxon>Dendrobium</taxon>
    </lineage>
</organism>
<dbReference type="InterPro" id="IPR024096">
    <property type="entry name" value="NO_sig/Golgi_transp_ligand-bd"/>
</dbReference>
<dbReference type="PANTHER" id="PTHR12817">
    <property type="entry name" value="TRAFFICKING PROTEIN PARTICLE COMPLEX SUBUNIT 6B"/>
    <property type="match status" value="1"/>
</dbReference>
<dbReference type="GO" id="GO:0005801">
    <property type="term" value="C:cis-Golgi network"/>
    <property type="evidence" value="ECO:0007669"/>
    <property type="project" value="TreeGrafter"/>
</dbReference>
<evidence type="ECO:0000313" key="4">
    <source>
        <dbReference type="Proteomes" id="UP000775213"/>
    </source>
</evidence>
<evidence type="ECO:0000313" key="3">
    <source>
        <dbReference type="EMBL" id="KAH0462415.1"/>
    </source>
</evidence>
<keyword evidence="4" id="KW-1185">Reference proteome</keyword>
<reference evidence="3 4" key="1">
    <citation type="journal article" date="2021" name="Hortic Res">
        <title>Chromosome-scale assembly of the Dendrobium chrysotoxum genome enhances the understanding of orchid evolution.</title>
        <authorList>
            <person name="Zhang Y."/>
            <person name="Zhang G.Q."/>
            <person name="Zhang D."/>
            <person name="Liu X.D."/>
            <person name="Xu X.Y."/>
            <person name="Sun W.H."/>
            <person name="Yu X."/>
            <person name="Zhu X."/>
            <person name="Wang Z.W."/>
            <person name="Zhao X."/>
            <person name="Zhong W.Y."/>
            <person name="Chen H."/>
            <person name="Yin W.L."/>
            <person name="Huang T."/>
            <person name="Niu S.C."/>
            <person name="Liu Z.J."/>
        </authorList>
    </citation>
    <scope>NUCLEOTIDE SEQUENCE [LARGE SCALE GENOMIC DNA]</scope>
    <source>
        <strain evidence="3">Lindl</strain>
    </source>
</reference>
<feature type="region of interest" description="Disordered" evidence="2">
    <location>
        <begin position="149"/>
        <end position="224"/>
    </location>
</feature>
<dbReference type="GO" id="GO:0006888">
    <property type="term" value="P:endoplasmic reticulum to Golgi vesicle-mediated transport"/>
    <property type="evidence" value="ECO:0007669"/>
    <property type="project" value="TreeGrafter"/>
</dbReference>
<comment type="similarity">
    <text evidence="1">Belongs to the TRAPP small subunits family. BET3 subfamily.</text>
</comment>
<name>A0AAV7H2F9_DENCH</name>
<dbReference type="GO" id="GO:0030008">
    <property type="term" value="C:TRAPP complex"/>
    <property type="evidence" value="ECO:0007669"/>
    <property type="project" value="TreeGrafter"/>
</dbReference>
<dbReference type="InterPro" id="IPR037992">
    <property type="entry name" value="TRAPPC6/Trs33"/>
</dbReference>
<protein>
    <submittedName>
        <fullName evidence="3">Uncharacterized protein</fullName>
    </submittedName>
</protein>
<dbReference type="AlphaFoldDB" id="A0AAV7H2F9"/>
<proteinExistence type="inferred from homology"/>
<dbReference type="PANTHER" id="PTHR12817:SF0">
    <property type="entry name" value="GEO08327P1"/>
    <property type="match status" value="1"/>
</dbReference>
<dbReference type="Pfam" id="PF04051">
    <property type="entry name" value="TRAPP"/>
    <property type="match status" value="1"/>
</dbReference>
<evidence type="ECO:0000256" key="2">
    <source>
        <dbReference type="SAM" id="MobiDB-lite"/>
    </source>
</evidence>
<accession>A0AAV7H2F9</accession>
<comment type="caution">
    <text evidence="3">The sequence shown here is derived from an EMBL/GenBank/DDBJ whole genome shotgun (WGS) entry which is preliminary data.</text>
</comment>
<dbReference type="InterPro" id="IPR007194">
    <property type="entry name" value="TRAPP_component"/>
</dbReference>